<dbReference type="Proteomes" id="UP000250079">
    <property type="component" value="Chromosome"/>
</dbReference>
<keyword evidence="2" id="KW-1185">Reference proteome</keyword>
<dbReference type="KEGG" id="gai:IMCC3135_29335"/>
<evidence type="ECO:0000313" key="2">
    <source>
        <dbReference type="Proteomes" id="UP000250079"/>
    </source>
</evidence>
<name>A0A2Z2P5F1_9GAMM</name>
<evidence type="ECO:0000313" key="1">
    <source>
        <dbReference type="EMBL" id="ASJ75917.1"/>
    </source>
</evidence>
<protein>
    <submittedName>
        <fullName evidence="1">Uncharacterized protein</fullName>
    </submittedName>
</protein>
<proteinExistence type="predicted"/>
<gene>
    <name evidence="1" type="ORF">IMCC3135_29335</name>
</gene>
<organism evidence="1 2">
    <name type="scientific">Granulosicoccus antarcticus IMCC3135</name>
    <dbReference type="NCBI Taxonomy" id="1192854"/>
    <lineage>
        <taxon>Bacteria</taxon>
        <taxon>Pseudomonadati</taxon>
        <taxon>Pseudomonadota</taxon>
        <taxon>Gammaproteobacteria</taxon>
        <taxon>Chromatiales</taxon>
        <taxon>Granulosicoccaceae</taxon>
        <taxon>Granulosicoccus</taxon>
    </lineage>
</organism>
<dbReference type="AlphaFoldDB" id="A0A2Z2P5F1"/>
<sequence length="41" mass="4673">MNGQGNEVSWRETAHLLLFVHGYVRQGMTGKLVHSPRFDCT</sequence>
<reference evidence="1 2" key="1">
    <citation type="submission" date="2016-12" db="EMBL/GenBank/DDBJ databases">
        <authorList>
            <person name="Song W.-J."/>
            <person name="Kurnit D.M."/>
        </authorList>
    </citation>
    <scope>NUCLEOTIDE SEQUENCE [LARGE SCALE GENOMIC DNA]</scope>
    <source>
        <strain evidence="1 2">IMCC3135</strain>
    </source>
</reference>
<accession>A0A2Z2P5F1</accession>
<dbReference type="EMBL" id="CP018632">
    <property type="protein sequence ID" value="ASJ75917.1"/>
    <property type="molecule type" value="Genomic_DNA"/>
</dbReference>